<sequence>MSLSKLSLSSKALSNPQNSKLCLNGFKSLILKNIISPSSSYKSRNYTSGLNIRQYNNKSIYNNEFKNIIKNNNITNNQSNPLNISSFSNNLLNSNTSISTTNTSSLSNIRTYATAREKVLSNADSLPNDENIQEMAYKELIEMGDYDTIVKRFESLAFSSNEECVRYYFKALVYSGKINKANLGMTKLPPPTKKMTKAAREALGSEEAMKGFFLRFNHFPEVNEKIHQKPVVPVFNINANSKTNLSWFDRFVSLLWLPVLLFLVYSLTSETSTVKEANGNKPQYFAKEYDETNQTPTSFDDVKGIQEVKEELEEIVDYLLHPTKYNSIGAKLPKGVLLSGEPGTGKTLLARAIAGEAGVSFLYTTGSSFDEKYVGVGSRRVRELFNAAREKQPCIIFIDEIDAVGKSRNTAHHNETLLQLLTEMDGFEGNSQIMIIGATNAPNSLDPALLRPGRFDRHISVPIPDMKGRSEIIDHYLKKVKHTVEVKADTIARATPGFTGADLSNLINTAAIKAVQNGKETISIKQIDDARDDILMGRARLNAVMSEEARRNTAYHEAGHALVAAMTEAADPIHKATIVQRGQALGMVSQLPEMDHVQYTRKQMMARLAICLAGRAAEEIFFGVDGVTSGASSDFQQASSLAFSMITKWGMSDKVGFIYHKDKTSPEVQKIIEDEVKDLLDKQYQYSKELIIKNRDNMEKLVGQLLEKETLTGEEILKILNPKVTLPIQNNNNNNNISVPSSPSSSSGNSLLPLPVPSSSSPIAISL</sequence>
<feature type="region of interest" description="Disordered" evidence="11">
    <location>
        <begin position="735"/>
        <end position="767"/>
    </location>
</feature>
<evidence type="ECO:0000256" key="5">
    <source>
        <dbReference type="ARBA" id="ARBA00022723"/>
    </source>
</evidence>
<accession>Q54BW7</accession>
<evidence type="ECO:0000256" key="6">
    <source>
        <dbReference type="ARBA" id="ARBA00022741"/>
    </source>
</evidence>
<dbReference type="InterPro" id="IPR003960">
    <property type="entry name" value="ATPase_AAA_CS"/>
</dbReference>
<evidence type="ECO:0000256" key="1">
    <source>
        <dbReference type="ARBA" id="ARBA00001947"/>
    </source>
</evidence>
<dbReference type="SMR" id="Q54BW7"/>
<keyword evidence="4" id="KW-0645">Protease</keyword>
<dbReference type="GO" id="GO:0004176">
    <property type="term" value="F:ATP-dependent peptidase activity"/>
    <property type="evidence" value="ECO:0000318"/>
    <property type="project" value="GO_Central"/>
</dbReference>
<dbReference type="GO" id="GO:0005524">
    <property type="term" value="F:ATP binding"/>
    <property type="evidence" value="ECO:0007669"/>
    <property type="project" value="UniProtKB-KW"/>
</dbReference>
<dbReference type="GO" id="GO:0004222">
    <property type="term" value="F:metalloendopeptidase activity"/>
    <property type="evidence" value="ECO:0007669"/>
    <property type="project" value="InterPro"/>
</dbReference>
<dbReference type="SUPFAM" id="SSF52540">
    <property type="entry name" value="P-loop containing nucleoside triphosphate hydrolases"/>
    <property type="match status" value="1"/>
</dbReference>
<dbReference type="InterPro" id="IPR005936">
    <property type="entry name" value="FtsH"/>
</dbReference>
<evidence type="ECO:0000259" key="12">
    <source>
        <dbReference type="SMART" id="SM00382"/>
    </source>
</evidence>
<keyword evidence="9" id="KW-0067">ATP-binding</keyword>
<keyword evidence="8" id="KW-0862">Zinc</keyword>
<dbReference type="eggNOG" id="KOG0734">
    <property type="taxonomic scope" value="Eukaryota"/>
</dbReference>
<dbReference type="OMA" id="FTRKQMM"/>
<dbReference type="GO" id="GO:0046872">
    <property type="term" value="F:metal ion binding"/>
    <property type="evidence" value="ECO:0007669"/>
    <property type="project" value="UniProtKB-KW"/>
</dbReference>
<dbReference type="VEuPathDB" id="AmoebaDB:DDB_G0293388"/>
<dbReference type="GeneID" id="8629188"/>
<proteinExistence type="inferred from homology"/>
<dbReference type="AlphaFoldDB" id="Q54BW7"/>
<dbReference type="dictyBase" id="DDB_G0293388"/>
<dbReference type="HOGENOM" id="CLU_000688_9_3_1"/>
<dbReference type="GO" id="GO:0007005">
    <property type="term" value="P:mitochondrion organization"/>
    <property type="evidence" value="ECO:0000318"/>
    <property type="project" value="GO_Central"/>
</dbReference>
<organism evidence="13 14">
    <name type="scientific">Dictyostelium discoideum</name>
    <name type="common">Social amoeba</name>
    <dbReference type="NCBI Taxonomy" id="44689"/>
    <lineage>
        <taxon>Eukaryota</taxon>
        <taxon>Amoebozoa</taxon>
        <taxon>Evosea</taxon>
        <taxon>Eumycetozoa</taxon>
        <taxon>Dictyostelia</taxon>
        <taxon>Dictyosteliales</taxon>
        <taxon>Dictyosteliaceae</taxon>
        <taxon>Dictyostelium</taxon>
    </lineage>
</organism>
<dbReference type="InterPro" id="IPR048438">
    <property type="entry name" value="Yme1-like_N"/>
</dbReference>
<dbReference type="InterPro" id="IPR037219">
    <property type="entry name" value="Peptidase_M41-like"/>
</dbReference>
<evidence type="ECO:0000256" key="3">
    <source>
        <dbReference type="ARBA" id="ARBA00010550"/>
    </source>
</evidence>
<name>Q54BW7_DICDI</name>
<evidence type="ECO:0000256" key="7">
    <source>
        <dbReference type="ARBA" id="ARBA00022801"/>
    </source>
</evidence>
<dbReference type="GO" id="GO:0006515">
    <property type="term" value="P:protein quality control for misfolded or incompletely synthesized proteins"/>
    <property type="evidence" value="ECO:0000318"/>
    <property type="project" value="GO_Central"/>
</dbReference>
<evidence type="ECO:0000256" key="8">
    <source>
        <dbReference type="ARBA" id="ARBA00022833"/>
    </source>
</evidence>
<keyword evidence="7" id="KW-0378">Hydrolase</keyword>
<reference evidence="13 14" key="1">
    <citation type="journal article" date="2005" name="Nature">
        <title>The genome of the social amoeba Dictyostelium discoideum.</title>
        <authorList>
            <consortium name="The Dictyostelium discoideum Sequencing Consortium"/>
            <person name="Eichinger L."/>
            <person name="Pachebat J.A."/>
            <person name="Glockner G."/>
            <person name="Rajandream M.A."/>
            <person name="Sucgang R."/>
            <person name="Berriman M."/>
            <person name="Song J."/>
            <person name="Olsen R."/>
            <person name="Szafranski K."/>
            <person name="Xu Q."/>
            <person name="Tunggal B."/>
            <person name="Kummerfeld S."/>
            <person name="Madera M."/>
            <person name="Konfortov B.A."/>
            <person name="Rivero F."/>
            <person name="Bankier A.T."/>
            <person name="Lehmann R."/>
            <person name="Hamlin N."/>
            <person name="Davies R."/>
            <person name="Gaudet P."/>
            <person name="Fey P."/>
            <person name="Pilcher K."/>
            <person name="Chen G."/>
            <person name="Saunders D."/>
            <person name="Sodergren E."/>
            <person name="Davis P."/>
            <person name="Kerhornou A."/>
            <person name="Nie X."/>
            <person name="Hall N."/>
            <person name="Anjard C."/>
            <person name="Hemphill L."/>
            <person name="Bason N."/>
            <person name="Farbrother P."/>
            <person name="Desany B."/>
            <person name="Just E."/>
            <person name="Morio T."/>
            <person name="Rost R."/>
            <person name="Churcher C."/>
            <person name="Cooper J."/>
            <person name="Haydock S."/>
            <person name="van Driessche N."/>
            <person name="Cronin A."/>
            <person name="Goodhead I."/>
            <person name="Muzny D."/>
            <person name="Mourier T."/>
            <person name="Pain A."/>
            <person name="Lu M."/>
            <person name="Harper D."/>
            <person name="Lindsay R."/>
            <person name="Hauser H."/>
            <person name="James K."/>
            <person name="Quiles M."/>
            <person name="Madan Babu M."/>
            <person name="Saito T."/>
            <person name="Buchrieser C."/>
            <person name="Wardroper A."/>
            <person name="Felder M."/>
            <person name="Thangavelu M."/>
            <person name="Johnson D."/>
            <person name="Knights A."/>
            <person name="Loulseged H."/>
            <person name="Mungall K."/>
            <person name="Oliver K."/>
            <person name="Price C."/>
            <person name="Quail M.A."/>
            <person name="Urushihara H."/>
            <person name="Hernandez J."/>
            <person name="Rabbinowitsch E."/>
            <person name="Steffen D."/>
            <person name="Sanders M."/>
            <person name="Ma J."/>
            <person name="Kohara Y."/>
            <person name="Sharp S."/>
            <person name="Simmonds M."/>
            <person name="Spiegler S."/>
            <person name="Tivey A."/>
            <person name="Sugano S."/>
            <person name="White B."/>
            <person name="Walker D."/>
            <person name="Woodward J."/>
            <person name="Winckler T."/>
            <person name="Tanaka Y."/>
            <person name="Shaulsky G."/>
            <person name="Schleicher M."/>
            <person name="Weinstock G."/>
            <person name="Rosenthal A."/>
            <person name="Cox E.C."/>
            <person name="Chisholm R.L."/>
            <person name="Gibbs R."/>
            <person name="Loomis W.F."/>
            <person name="Platzer M."/>
            <person name="Kay R.R."/>
            <person name="Williams J."/>
            <person name="Dear P.H."/>
            <person name="Noegel A.A."/>
            <person name="Barrell B."/>
            <person name="Kuspa A."/>
        </authorList>
    </citation>
    <scope>NUCLEOTIDE SEQUENCE [LARGE SCALE GENOMIC DNA]</scope>
    <source>
        <strain evidence="13 14">AX4</strain>
    </source>
</reference>
<dbReference type="InterPro" id="IPR003593">
    <property type="entry name" value="AAA+_ATPase"/>
</dbReference>
<dbReference type="HAMAP" id="MF_01458">
    <property type="entry name" value="FtsH"/>
    <property type="match status" value="1"/>
</dbReference>
<dbReference type="InterPro" id="IPR000642">
    <property type="entry name" value="Peptidase_M41"/>
</dbReference>
<keyword evidence="6" id="KW-0547">Nucleotide-binding</keyword>
<dbReference type="Pfam" id="PF00004">
    <property type="entry name" value="AAA"/>
    <property type="match status" value="1"/>
</dbReference>
<dbReference type="GO" id="GO:0016887">
    <property type="term" value="F:ATP hydrolysis activity"/>
    <property type="evidence" value="ECO:0007669"/>
    <property type="project" value="InterPro"/>
</dbReference>
<dbReference type="RefSeq" id="XP_629167.2">
    <property type="nucleotide sequence ID" value="XM_629165.2"/>
</dbReference>
<dbReference type="FunFam" id="3.40.50.300:FF:000352">
    <property type="entry name" value="ATP-dependent zinc metalloprotease FTSH 7, chloroplastic"/>
    <property type="match status" value="1"/>
</dbReference>
<dbReference type="SUPFAM" id="SSF140990">
    <property type="entry name" value="FtsH protease domain-like"/>
    <property type="match status" value="1"/>
</dbReference>
<dbReference type="CDD" id="cd19501">
    <property type="entry name" value="RecA-like_FtsH"/>
    <property type="match status" value="1"/>
</dbReference>
<evidence type="ECO:0000256" key="4">
    <source>
        <dbReference type="ARBA" id="ARBA00022670"/>
    </source>
</evidence>
<comment type="cofactor">
    <cofactor evidence="1">
        <name>Zn(2+)</name>
        <dbReference type="ChEBI" id="CHEBI:29105"/>
    </cofactor>
</comment>
<comment type="similarity">
    <text evidence="2">In the C-terminal section; belongs to the peptidase M41 family.</text>
</comment>
<dbReference type="Gene3D" id="3.40.50.300">
    <property type="entry name" value="P-loop containing nucleotide triphosphate hydrolases"/>
    <property type="match status" value="1"/>
</dbReference>
<comment type="similarity">
    <text evidence="3">In the N-terminal section; belongs to the AAA ATPase family.</text>
</comment>
<dbReference type="GO" id="GO:0005743">
    <property type="term" value="C:mitochondrial inner membrane"/>
    <property type="evidence" value="ECO:0000318"/>
    <property type="project" value="GO_Central"/>
</dbReference>
<dbReference type="FunFam" id="1.10.8.60:FF:000001">
    <property type="entry name" value="ATP-dependent zinc metalloprotease FtsH"/>
    <property type="match status" value="1"/>
</dbReference>
<comment type="caution">
    <text evidence="13">The sequence shown here is derived from an EMBL/GenBank/DDBJ whole genome shotgun (WGS) entry which is preliminary data.</text>
</comment>
<evidence type="ECO:0000256" key="11">
    <source>
        <dbReference type="SAM" id="MobiDB-lite"/>
    </source>
</evidence>
<dbReference type="MEROPS" id="M41.A16"/>
<dbReference type="EMBL" id="AAFI02000204">
    <property type="protein sequence ID" value="EAL60761.2"/>
    <property type="molecule type" value="Genomic_DNA"/>
</dbReference>
<keyword evidence="14" id="KW-1185">Reference proteome</keyword>
<dbReference type="PaxDb" id="44689-DDB0304811"/>
<protein>
    <submittedName>
        <fullName evidence="13">ATP-dependent metalloprotease</fullName>
    </submittedName>
</protein>
<dbReference type="KEGG" id="ddi:DDB_G0293388"/>
<dbReference type="InParanoid" id="Q54BW7"/>
<evidence type="ECO:0000256" key="2">
    <source>
        <dbReference type="ARBA" id="ARBA00010044"/>
    </source>
</evidence>
<dbReference type="SMART" id="SM00382">
    <property type="entry name" value="AAA"/>
    <property type="match status" value="1"/>
</dbReference>
<dbReference type="PhylomeDB" id="Q54BW7"/>
<dbReference type="Proteomes" id="UP000002195">
    <property type="component" value="Unassembled WGS sequence"/>
</dbReference>
<dbReference type="Gene3D" id="1.10.8.60">
    <property type="match status" value="1"/>
</dbReference>
<dbReference type="PANTHER" id="PTHR23076">
    <property type="entry name" value="METALLOPROTEASE M41 FTSH"/>
    <property type="match status" value="1"/>
</dbReference>
<dbReference type="InterPro" id="IPR027417">
    <property type="entry name" value="P-loop_NTPase"/>
</dbReference>
<dbReference type="Gene3D" id="1.20.58.760">
    <property type="entry name" value="Peptidase M41"/>
    <property type="match status" value="1"/>
</dbReference>
<keyword evidence="10 13" id="KW-0482">Metalloprotease</keyword>
<dbReference type="PANTHER" id="PTHR23076:SF78">
    <property type="entry name" value="ATP-DEPENDENT METALLOPROTEASE"/>
    <property type="match status" value="1"/>
</dbReference>
<dbReference type="STRING" id="44689.Q54BW7"/>
<feature type="domain" description="AAA+ ATPase" evidence="12">
    <location>
        <begin position="332"/>
        <end position="465"/>
    </location>
</feature>
<dbReference type="Pfam" id="PF01434">
    <property type="entry name" value="Peptidase_M41"/>
    <property type="match status" value="1"/>
</dbReference>
<dbReference type="FunFam" id="1.20.58.760:FF:000001">
    <property type="entry name" value="ATP-dependent zinc metalloprotease FtsH"/>
    <property type="match status" value="1"/>
</dbReference>
<dbReference type="InterPro" id="IPR003959">
    <property type="entry name" value="ATPase_AAA_core"/>
</dbReference>
<dbReference type="Pfam" id="PF21232">
    <property type="entry name" value="Yme1-like_N"/>
    <property type="match status" value="1"/>
</dbReference>
<dbReference type="InterPro" id="IPR041569">
    <property type="entry name" value="AAA_lid_3"/>
</dbReference>
<evidence type="ECO:0000256" key="9">
    <source>
        <dbReference type="ARBA" id="ARBA00022840"/>
    </source>
</evidence>
<evidence type="ECO:0000256" key="10">
    <source>
        <dbReference type="ARBA" id="ARBA00023049"/>
    </source>
</evidence>
<gene>
    <name evidence="13" type="ORF">DDB_G0293388</name>
</gene>
<dbReference type="Pfam" id="PF17862">
    <property type="entry name" value="AAA_lid_3"/>
    <property type="match status" value="1"/>
</dbReference>
<evidence type="ECO:0000313" key="13">
    <source>
        <dbReference type="EMBL" id="EAL60761.2"/>
    </source>
</evidence>
<dbReference type="PROSITE" id="PS00674">
    <property type="entry name" value="AAA"/>
    <property type="match status" value="1"/>
</dbReference>
<dbReference type="FunCoup" id="Q54BW7">
    <property type="interactions" value="364"/>
</dbReference>
<evidence type="ECO:0000313" key="14">
    <source>
        <dbReference type="Proteomes" id="UP000002195"/>
    </source>
</evidence>
<keyword evidence="5" id="KW-0479">Metal-binding</keyword>